<sequence>MGSMAHGNISVDFEDRLLSHLQIVIVQRFRRNESLVISWLDAASVGDGRSSLWMTPTQPVYFKFAGSRVPAIDEQWLQRLSESAASSSGLIVTAPNGQLARAMGSVRLS</sequence>
<dbReference type="KEGG" id="agm:DCE93_06995"/>
<dbReference type="EMBL" id="CP028913">
    <property type="protein sequence ID" value="AWB95437.1"/>
    <property type="molecule type" value="Genomic_DNA"/>
</dbReference>
<proteinExistence type="predicted"/>
<dbReference type="GO" id="GO:0016874">
    <property type="term" value="F:ligase activity"/>
    <property type="evidence" value="ECO:0007669"/>
    <property type="project" value="UniProtKB-KW"/>
</dbReference>
<gene>
    <name evidence="2" type="ORF">DCE93_06995</name>
</gene>
<accession>A0A2S0WVS0</accession>
<name>A0A2S0WVS0_9MICO</name>
<evidence type="ECO:0000313" key="2">
    <source>
        <dbReference type="EMBL" id="AWB95437.1"/>
    </source>
</evidence>
<dbReference type="RefSeq" id="WP_108595252.1">
    <property type="nucleotide sequence ID" value="NZ_CP028913.1"/>
</dbReference>
<evidence type="ECO:0000259" key="1">
    <source>
        <dbReference type="Pfam" id="PF25355"/>
    </source>
</evidence>
<organism evidence="2 3">
    <name type="scientific">Agromyces badenianii</name>
    <dbReference type="NCBI Taxonomy" id="2080742"/>
    <lineage>
        <taxon>Bacteria</taxon>
        <taxon>Bacillati</taxon>
        <taxon>Actinomycetota</taxon>
        <taxon>Actinomycetes</taxon>
        <taxon>Micrococcales</taxon>
        <taxon>Microbacteriaceae</taxon>
        <taxon>Agromyces</taxon>
    </lineage>
</organism>
<dbReference type="Proteomes" id="UP000244729">
    <property type="component" value="Chromosome"/>
</dbReference>
<dbReference type="Pfam" id="PF25355">
    <property type="entry name" value="DUF7882"/>
    <property type="match status" value="1"/>
</dbReference>
<dbReference type="AlphaFoldDB" id="A0A2S0WVS0"/>
<protein>
    <submittedName>
        <fullName evidence="2">ATP-dependent DNA ligase</fullName>
    </submittedName>
</protein>
<feature type="domain" description="DUF7882" evidence="1">
    <location>
        <begin position="1"/>
        <end position="93"/>
    </location>
</feature>
<dbReference type="InterPro" id="IPR057204">
    <property type="entry name" value="DUF7882"/>
</dbReference>
<reference evidence="2 3" key="1">
    <citation type="submission" date="2018-04" db="EMBL/GenBank/DDBJ databases">
        <authorList>
            <person name="Li J."/>
        </authorList>
    </citation>
    <scope>NUCLEOTIDE SEQUENCE [LARGE SCALE GENOMIC DNA]</scope>
    <source>
        <strain evidence="3">30A</strain>
    </source>
</reference>
<evidence type="ECO:0000313" key="3">
    <source>
        <dbReference type="Proteomes" id="UP000244729"/>
    </source>
</evidence>
<keyword evidence="3" id="KW-1185">Reference proteome</keyword>
<keyword evidence="2" id="KW-0436">Ligase</keyword>
<dbReference type="OrthoDB" id="5123855at2"/>